<dbReference type="AlphaFoldDB" id="A0A714UL22"/>
<comment type="caution">
    <text evidence="1">The sequence shown here is derived from an EMBL/GenBank/DDBJ whole genome shotgun (WGS) entry which is preliminary data.</text>
</comment>
<sequence length="197" mass="22747">MAKFNLIGKNPEQAQKYFTFWTIANTGEKEKYQEAIKLSLEPGFSINKKKVNGLFFMEDLTLSCHKELFSLFMDKHRQTVKYHLSRRTITIPELIIARYMGSYTRFARDKEVIDHLTANIVCFLDAMLATGTHKRLQHLDSYEKLLAKVEEYYMGDKADLPSVRLYEALKAKVAGNEQAELQEVIAATTGTTKKRRL</sequence>
<accession>A0A714UL22</accession>
<reference evidence="1" key="2">
    <citation type="submission" date="2019-01" db="EMBL/GenBank/DDBJ databases">
        <authorList>
            <consortium name="NCBI Pathogen Detection Project"/>
        </authorList>
    </citation>
    <scope>NUCLEOTIDE SEQUENCE</scope>
    <source>
        <strain evidence="1">CT18</strain>
    </source>
</reference>
<name>A0A714UL22_SALTI</name>
<proteinExistence type="predicted"/>
<evidence type="ECO:0000313" key="1">
    <source>
        <dbReference type="EMBL" id="HAD4383283.1"/>
    </source>
</evidence>
<reference evidence="1" key="1">
    <citation type="journal article" date="2018" name="Genome Biol.">
        <title>SKESA: strategic k-mer extension for scrupulous assemblies.</title>
        <authorList>
            <person name="Souvorov A."/>
            <person name="Agarwala R."/>
            <person name="Lipman D.J."/>
        </authorList>
    </citation>
    <scope>NUCLEOTIDE SEQUENCE</scope>
    <source>
        <strain evidence="1">CT18</strain>
    </source>
</reference>
<gene>
    <name evidence="1" type="ORF">G1U30_23115</name>
</gene>
<protein>
    <submittedName>
        <fullName evidence="1">Uncharacterized protein</fullName>
    </submittedName>
</protein>
<organism evidence="1">
    <name type="scientific">Salmonella enterica subsp. enterica serovar Typhi str. CT18</name>
    <dbReference type="NCBI Taxonomy" id="220341"/>
    <lineage>
        <taxon>Bacteria</taxon>
        <taxon>Pseudomonadati</taxon>
        <taxon>Pseudomonadota</taxon>
        <taxon>Gammaproteobacteria</taxon>
        <taxon>Enterobacterales</taxon>
        <taxon>Enterobacteriaceae</taxon>
        <taxon>Salmonella</taxon>
    </lineage>
</organism>
<dbReference type="EMBL" id="DAAOXG010000037">
    <property type="protein sequence ID" value="HAD4383283.1"/>
    <property type="molecule type" value="Genomic_DNA"/>
</dbReference>